<sequence>MKESIKVIRTREIDYDTAKKEILGYYQNYSESYDYEVADDLELDYEFVCQVLEDLEKEGRLGLVE</sequence>
<gene>
    <name evidence="1" type="ORF">A994_05426</name>
</gene>
<protein>
    <submittedName>
        <fullName evidence="1">Uncharacterized protein</fullName>
    </submittedName>
</protein>
<dbReference type="Proteomes" id="UP000007360">
    <property type="component" value="Unassembled WGS sequence"/>
</dbReference>
<dbReference type="PATRIC" id="fig|1204725.3.peg.1087"/>
<comment type="caution">
    <text evidence="1">The sequence shown here is derived from an EMBL/GenBank/DDBJ whole genome shotgun (WGS) entry which is preliminary data.</text>
</comment>
<proteinExistence type="predicted"/>
<organism evidence="1 2">
    <name type="scientific">Methanobacterium formicicum (strain DSM 3637 / PP1)</name>
    <dbReference type="NCBI Taxonomy" id="1204725"/>
    <lineage>
        <taxon>Archaea</taxon>
        <taxon>Methanobacteriati</taxon>
        <taxon>Methanobacteriota</taxon>
        <taxon>Methanomada group</taxon>
        <taxon>Methanobacteria</taxon>
        <taxon>Methanobacteriales</taxon>
        <taxon>Methanobacteriaceae</taxon>
        <taxon>Methanobacterium</taxon>
    </lineage>
</organism>
<dbReference type="OrthoDB" id="70121at2157"/>
<evidence type="ECO:0000313" key="2">
    <source>
        <dbReference type="Proteomes" id="UP000007360"/>
    </source>
</evidence>
<name>K2QD20_METFP</name>
<evidence type="ECO:0000313" key="1">
    <source>
        <dbReference type="EMBL" id="EKF85901.1"/>
    </source>
</evidence>
<dbReference type="EMBL" id="AMPO01000004">
    <property type="protein sequence ID" value="EKF85901.1"/>
    <property type="molecule type" value="Genomic_DNA"/>
</dbReference>
<reference evidence="1 2" key="1">
    <citation type="journal article" date="2012" name="J. Bacteriol.">
        <title>Draft genome sequence of Methanobacterium formicicum DSM 3637, an archaebacterium isolated from the methane producer amoeba Pelomyxa palustris.</title>
        <authorList>
            <person name="Gutierrez G."/>
        </authorList>
    </citation>
    <scope>NUCLEOTIDE SEQUENCE [LARGE SCALE GENOMIC DNA]</scope>
    <source>
        <strain evidence="2">DSM 3637 / PP1</strain>
    </source>
</reference>
<keyword evidence="2" id="KW-1185">Reference proteome</keyword>
<accession>K2QD20</accession>
<dbReference type="AlphaFoldDB" id="K2QD20"/>
<dbReference type="RefSeq" id="WP_004030341.1">
    <property type="nucleotide sequence ID" value="NZ_AMPO01000004.1"/>
</dbReference>